<dbReference type="Proteomes" id="UP000077002">
    <property type="component" value="Unassembled WGS sequence"/>
</dbReference>
<keyword evidence="4" id="KW-1185">Reference proteome</keyword>
<evidence type="ECO:0000256" key="2">
    <source>
        <dbReference type="SAM" id="MobiDB-lite"/>
    </source>
</evidence>
<dbReference type="RefSeq" id="XP_022508088.1">
    <property type="nucleotide sequence ID" value="XM_022659605.1"/>
</dbReference>
<feature type="region of interest" description="Disordered" evidence="2">
    <location>
        <begin position="284"/>
        <end position="315"/>
    </location>
</feature>
<sequence>MVKLDTARALGKALVQSQPLVAVFFGGTGGIGQVTLRALATAEAQGGKGLRAYVVGRNAQAAEDMLAECRGICPQGQFKFIQAQDLSLLGDVDKVCAEIIRLEKDEGQEDSRVDYLMVSQGGMPFLPRKDTKEGIDVTMSLMYYSRMRIITNLLPLLLNSRLPAATVVSVYAAGMEGDLDLDDLSLRDTTRYKYTRARSHMCYMHTLFMEELAQRHPRKLSLVHIFPGLVVGPGFHSTELPMWFRILFHWVVLPLFGRLLTVPPAECGERMLSLASDLYPAHPAQASPTATDAADGGSSQTTTTTTTEGVITGTAGTPGSGVYSLTWNGESNFNVKAYQKINREDARIKVWEHTVKCFEVVEAGKVFTE</sequence>
<keyword evidence="1" id="KW-0560">Oxidoreductase</keyword>
<protein>
    <recommendedName>
        <fullName evidence="5">Ketoreductase (KR) domain-containing protein</fullName>
    </recommendedName>
</protein>
<comment type="caution">
    <text evidence="3">The sequence shown here is derived from an EMBL/GenBank/DDBJ whole genome shotgun (WGS) entry which is preliminary data.</text>
</comment>
<reference evidence="3 4" key="1">
    <citation type="submission" date="2016-03" db="EMBL/GenBank/DDBJ databases">
        <title>Draft genome sequence of the Fonsecaea monophora CBS 269.37.</title>
        <authorList>
            <person name="Bombassaro A."/>
            <person name="Vinicius W.A."/>
            <person name="De Hoog S."/>
            <person name="Sun J."/>
            <person name="Souza E.M."/>
            <person name="Raittz R.T."/>
            <person name="Costa F."/>
            <person name="Leao A.C."/>
            <person name="Tadra-Sfeir M.Z."/>
            <person name="Baura V."/>
            <person name="Balsanelli E."/>
            <person name="Pedrosa F.O."/>
            <person name="Moreno L.F."/>
            <person name="Steffens M.B."/>
            <person name="Xi L."/>
            <person name="Bocca A.L."/>
            <person name="Felipe M.S."/>
            <person name="Teixeira M."/>
            <person name="Telles Filho F.Q."/>
            <person name="Azevedo C.M."/>
            <person name="Gomes R."/>
            <person name="Vicente V.A."/>
        </authorList>
    </citation>
    <scope>NUCLEOTIDE SEQUENCE [LARGE SCALE GENOMIC DNA]</scope>
    <source>
        <strain evidence="3 4">CBS 269.37</strain>
    </source>
</reference>
<evidence type="ECO:0000256" key="1">
    <source>
        <dbReference type="ARBA" id="ARBA00023002"/>
    </source>
</evidence>
<dbReference type="EMBL" id="LVKK01000099">
    <property type="protein sequence ID" value="OAG36136.1"/>
    <property type="molecule type" value="Genomic_DNA"/>
</dbReference>
<accession>A0A177EWZ5</accession>
<name>A0A177EWZ5_9EURO</name>
<dbReference type="Gene3D" id="3.40.50.720">
    <property type="entry name" value="NAD(P)-binding Rossmann-like Domain"/>
    <property type="match status" value="1"/>
</dbReference>
<dbReference type="GO" id="GO:0016491">
    <property type="term" value="F:oxidoreductase activity"/>
    <property type="evidence" value="ECO:0007669"/>
    <property type="project" value="UniProtKB-KW"/>
</dbReference>
<dbReference type="GeneID" id="34604805"/>
<feature type="compositionally biased region" description="Low complexity" evidence="2">
    <location>
        <begin position="296"/>
        <end position="315"/>
    </location>
</feature>
<proteinExistence type="predicted"/>
<dbReference type="PANTHER" id="PTHR47534">
    <property type="entry name" value="YALI0E05731P"/>
    <property type="match status" value="1"/>
</dbReference>
<dbReference type="PANTHER" id="PTHR47534:SF3">
    <property type="entry name" value="ALCOHOL DEHYDROGENASE-LIKE C-TERMINAL DOMAIN-CONTAINING PROTEIN"/>
    <property type="match status" value="1"/>
</dbReference>
<dbReference type="InterPro" id="IPR036291">
    <property type="entry name" value="NAD(P)-bd_dom_sf"/>
</dbReference>
<dbReference type="AlphaFoldDB" id="A0A177EWZ5"/>
<evidence type="ECO:0008006" key="5">
    <source>
        <dbReference type="Google" id="ProtNLM"/>
    </source>
</evidence>
<dbReference type="InterPro" id="IPR052228">
    <property type="entry name" value="Sec_Metab_Biosynth_Oxidored"/>
</dbReference>
<dbReference type="SUPFAM" id="SSF51735">
    <property type="entry name" value="NAD(P)-binding Rossmann-fold domains"/>
    <property type="match status" value="1"/>
</dbReference>
<evidence type="ECO:0000313" key="3">
    <source>
        <dbReference type="EMBL" id="OAG36136.1"/>
    </source>
</evidence>
<gene>
    <name evidence="3" type="ORF">AYO21_09676</name>
</gene>
<organism evidence="3 4">
    <name type="scientific">Fonsecaea monophora</name>
    <dbReference type="NCBI Taxonomy" id="254056"/>
    <lineage>
        <taxon>Eukaryota</taxon>
        <taxon>Fungi</taxon>
        <taxon>Dikarya</taxon>
        <taxon>Ascomycota</taxon>
        <taxon>Pezizomycotina</taxon>
        <taxon>Eurotiomycetes</taxon>
        <taxon>Chaetothyriomycetidae</taxon>
        <taxon>Chaetothyriales</taxon>
        <taxon>Herpotrichiellaceae</taxon>
        <taxon>Fonsecaea</taxon>
    </lineage>
</organism>
<evidence type="ECO:0000313" key="4">
    <source>
        <dbReference type="Proteomes" id="UP000077002"/>
    </source>
</evidence>
<dbReference type="OrthoDB" id="2898509at2759"/>